<feature type="domain" description="Cadherin" evidence="6">
    <location>
        <begin position="351"/>
        <end position="444"/>
    </location>
</feature>
<name>L8JTM0_9BACT</name>
<keyword evidence="5" id="KW-0732">Signal</keyword>
<dbReference type="InterPro" id="IPR015919">
    <property type="entry name" value="Cadherin-like_sf"/>
</dbReference>
<evidence type="ECO:0000256" key="4">
    <source>
        <dbReference type="ARBA" id="ARBA00023180"/>
    </source>
</evidence>
<comment type="caution">
    <text evidence="7">The sequence shown here is derived from an EMBL/GenBank/DDBJ whole genome shotgun (WGS) entry which is preliminary data.</text>
</comment>
<dbReference type="EMBL" id="AMZN01000048">
    <property type="protein sequence ID" value="ELR70859.1"/>
    <property type="molecule type" value="Genomic_DNA"/>
</dbReference>
<reference evidence="7 8" key="1">
    <citation type="submission" date="2012-12" db="EMBL/GenBank/DDBJ databases">
        <title>Genome assembly of Fulvivirga imtechensis AK7.</title>
        <authorList>
            <person name="Nupur N."/>
            <person name="Khatri I."/>
            <person name="Kumar R."/>
            <person name="Subramanian S."/>
            <person name="Pinnaka A."/>
        </authorList>
    </citation>
    <scope>NUCLEOTIDE SEQUENCE [LARGE SCALE GENOMIC DNA]</scope>
    <source>
        <strain evidence="7 8">AK7</strain>
    </source>
</reference>
<dbReference type="InterPro" id="IPR026444">
    <property type="entry name" value="Secre_tail"/>
</dbReference>
<dbReference type="SUPFAM" id="SSF49313">
    <property type="entry name" value="Cadherin-like"/>
    <property type="match status" value="3"/>
</dbReference>
<evidence type="ECO:0000313" key="8">
    <source>
        <dbReference type="Proteomes" id="UP000011135"/>
    </source>
</evidence>
<proteinExistence type="predicted"/>
<evidence type="ECO:0000313" key="7">
    <source>
        <dbReference type="EMBL" id="ELR70859.1"/>
    </source>
</evidence>
<dbReference type="Pfam" id="PF00028">
    <property type="entry name" value="Cadherin"/>
    <property type="match status" value="2"/>
</dbReference>
<dbReference type="NCBIfam" id="TIGR04183">
    <property type="entry name" value="Por_Secre_tail"/>
    <property type="match status" value="1"/>
</dbReference>
<dbReference type="eggNOG" id="COG3209">
    <property type="taxonomic scope" value="Bacteria"/>
</dbReference>
<dbReference type="Gene3D" id="2.60.40.2340">
    <property type="match status" value="1"/>
</dbReference>
<dbReference type="OrthoDB" id="1097758at2"/>
<keyword evidence="8" id="KW-1185">Reference proteome</keyword>
<dbReference type="CDD" id="cd11304">
    <property type="entry name" value="Cadherin_repeat"/>
    <property type="match status" value="2"/>
</dbReference>
<feature type="signal peptide" evidence="5">
    <location>
        <begin position="1"/>
        <end position="22"/>
    </location>
</feature>
<dbReference type="GO" id="GO:0007156">
    <property type="term" value="P:homophilic cell adhesion via plasma membrane adhesion molecules"/>
    <property type="evidence" value="ECO:0007669"/>
    <property type="project" value="InterPro"/>
</dbReference>
<dbReference type="AlphaFoldDB" id="L8JTM0"/>
<evidence type="ECO:0000259" key="6">
    <source>
        <dbReference type="PROSITE" id="PS50268"/>
    </source>
</evidence>
<dbReference type="PANTHER" id="PTHR24028:SF316">
    <property type="entry name" value="NEURAL-CADHERIN-LIKE"/>
    <property type="match status" value="1"/>
</dbReference>
<protein>
    <recommendedName>
        <fullName evidence="6">Cadherin domain-containing protein</fullName>
    </recommendedName>
</protein>
<dbReference type="InterPro" id="IPR050174">
    <property type="entry name" value="Protocadherin/Cadherin-CA"/>
</dbReference>
<dbReference type="PRINTS" id="PR00205">
    <property type="entry name" value="CADHERIN"/>
</dbReference>
<dbReference type="Pfam" id="PF18962">
    <property type="entry name" value="Por_Secre_tail"/>
    <property type="match status" value="1"/>
</dbReference>
<dbReference type="Proteomes" id="UP000011135">
    <property type="component" value="Unassembled WGS sequence"/>
</dbReference>
<dbReference type="PANTHER" id="PTHR24028">
    <property type="entry name" value="CADHERIN-87A"/>
    <property type="match status" value="1"/>
</dbReference>
<dbReference type="GO" id="GO:0005886">
    <property type="term" value="C:plasma membrane"/>
    <property type="evidence" value="ECO:0007669"/>
    <property type="project" value="TreeGrafter"/>
</dbReference>
<evidence type="ECO:0000256" key="3">
    <source>
        <dbReference type="ARBA" id="ARBA00022989"/>
    </source>
</evidence>
<dbReference type="STRING" id="1237149.C900_03294"/>
<sequence length="628" mass="67320">MKKTLLHILLLLCCVISFKTNAFDCCPNADLIVSRITITNTPTDDNIQYEYELKNVGLDTMFLNRMLIQSYVSKDQVLGGDVAAGGAIFPSDTPYLLPGETYIGNRGSYPNTTTIAEYPYVIIEIKLKSGETMTECSTSNNIGVAEITTIVADADITAFSLNEQTSVATIDNTNHAIEIDVFHGTDMTNLTSTFTLSTGANASPASGVAVDFTCPAVFEVTSSAGNTQSWSVVVNEEPNYTPSDIMLDNTSVDENTATTTIVGKLSTTDGNTDQTHTYTLVAGTGDADNTSFSISGDQLLTAASFDFESKNTYSIRIKTNDGFGGAYEKAFTITVNDVAEAPTDIILSNTSIDENEASNTVVGTLTTTDEDNGDTFTYSLIAGSGGADNSAFSINGSELIAAESFDFEGKASYHIRIKTEDNGGNGFEKAFTITVSDVQESPTDISLSSASVNENEATGTLVGTLSSTDEDAGETFSYSLVAGNGDSDNSSFSIDGAELLTAESFDFESKSLYSVRIRTEDSGGNIYERAFDITVTDVNEVTTSLDHVRKQNIKLFPVPAKDKVSIEVLKGTEKPLLIQVINTSGQVVLEYAPSKTITDLDLSQLKKGIYTITVLTNNDQYNLKLYKK</sequence>
<dbReference type="SMART" id="SM00112">
    <property type="entry name" value="CA"/>
    <property type="match status" value="3"/>
</dbReference>
<evidence type="ECO:0000256" key="1">
    <source>
        <dbReference type="ARBA" id="ARBA00004167"/>
    </source>
</evidence>
<organism evidence="7 8">
    <name type="scientific">Fulvivirga imtechensis AK7</name>
    <dbReference type="NCBI Taxonomy" id="1237149"/>
    <lineage>
        <taxon>Bacteria</taxon>
        <taxon>Pseudomonadati</taxon>
        <taxon>Bacteroidota</taxon>
        <taxon>Cytophagia</taxon>
        <taxon>Cytophagales</taxon>
        <taxon>Fulvivirgaceae</taxon>
        <taxon>Fulvivirga</taxon>
    </lineage>
</organism>
<comment type="subcellular location">
    <subcellularLocation>
        <location evidence="1">Membrane</location>
        <topology evidence="1">Single-pass membrane protein</topology>
    </subcellularLocation>
</comment>
<dbReference type="RefSeq" id="WP_009580658.1">
    <property type="nucleotide sequence ID" value="NZ_AMZN01000048.1"/>
</dbReference>
<dbReference type="PROSITE" id="PS50268">
    <property type="entry name" value="CADHERIN_2"/>
    <property type="match status" value="3"/>
</dbReference>
<evidence type="ECO:0000256" key="5">
    <source>
        <dbReference type="SAM" id="SignalP"/>
    </source>
</evidence>
<feature type="domain" description="Cadherin" evidence="6">
    <location>
        <begin position="251"/>
        <end position="344"/>
    </location>
</feature>
<dbReference type="GO" id="GO:0005509">
    <property type="term" value="F:calcium ion binding"/>
    <property type="evidence" value="ECO:0007669"/>
    <property type="project" value="InterPro"/>
</dbReference>
<dbReference type="PATRIC" id="fig|1237149.3.peg.3055"/>
<keyword evidence="3" id="KW-1133">Transmembrane helix</keyword>
<feature type="domain" description="Cadherin" evidence="6">
    <location>
        <begin position="444"/>
        <end position="545"/>
    </location>
</feature>
<dbReference type="InterPro" id="IPR002126">
    <property type="entry name" value="Cadherin-like_dom"/>
</dbReference>
<gene>
    <name evidence="7" type="ORF">C900_03294</name>
</gene>
<keyword evidence="2" id="KW-0812">Transmembrane</keyword>
<keyword evidence="3" id="KW-0472">Membrane</keyword>
<evidence type="ECO:0000256" key="2">
    <source>
        <dbReference type="ARBA" id="ARBA00022692"/>
    </source>
</evidence>
<feature type="chain" id="PRO_5003993479" description="Cadherin domain-containing protein" evidence="5">
    <location>
        <begin position="23"/>
        <end position="628"/>
    </location>
</feature>
<accession>L8JTM0</accession>
<dbReference type="Gene3D" id="2.60.40.60">
    <property type="entry name" value="Cadherins"/>
    <property type="match status" value="3"/>
</dbReference>
<keyword evidence="4" id="KW-0325">Glycoprotein</keyword>
<dbReference type="eggNOG" id="COG2133">
    <property type="taxonomic scope" value="Bacteria"/>
</dbReference>